<keyword evidence="3" id="KW-1185">Reference proteome</keyword>
<feature type="domain" description="DUF4283" evidence="1">
    <location>
        <begin position="51"/>
        <end position="113"/>
    </location>
</feature>
<reference evidence="2" key="1">
    <citation type="journal article" date="2023" name="Plant J.">
        <title>Genome sequences and population genomics provide insights into the demographic history, inbreeding, and mutation load of two 'living fossil' tree species of Dipteronia.</title>
        <authorList>
            <person name="Feng Y."/>
            <person name="Comes H.P."/>
            <person name="Chen J."/>
            <person name="Zhu S."/>
            <person name="Lu R."/>
            <person name="Zhang X."/>
            <person name="Li P."/>
            <person name="Qiu J."/>
            <person name="Olsen K.M."/>
            <person name="Qiu Y."/>
        </authorList>
    </citation>
    <scope>NUCLEOTIDE SEQUENCE</scope>
    <source>
        <strain evidence="2">KIB01</strain>
    </source>
</reference>
<dbReference type="AlphaFoldDB" id="A0AAD9WWV5"/>
<organism evidence="2 3">
    <name type="scientific">Dipteronia dyeriana</name>
    <dbReference type="NCBI Taxonomy" id="168575"/>
    <lineage>
        <taxon>Eukaryota</taxon>
        <taxon>Viridiplantae</taxon>
        <taxon>Streptophyta</taxon>
        <taxon>Embryophyta</taxon>
        <taxon>Tracheophyta</taxon>
        <taxon>Spermatophyta</taxon>
        <taxon>Magnoliopsida</taxon>
        <taxon>eudicotyledons</taxon>
        <taxon>Gunneridae</taxon>
        <taxon>Pentapetalae</taxon>
        <taxon>rosids</taxon>
        <taxon>malvids</taxon>
        <taxon>Sapindales</taxon>
        <taxon>Sapindaceae</taxon>
        <taxon>Hippocastanoideae</taxon>
        <taxon>Acereae</taxon>
        <taxon>Dipteronia</taxon>
    </lineage>
</organism>
<name>A0AAD9WWV5_9ROSI</name>
<dbReference type="EMBL" id="JANJYI010000006">
    <property type="protein sequence ID" value="KAK2646829.1"/>
    <property type="molecule type" value="Genomic_DNA"/>
</dbReference>
<comment type="caution">
    <text evidence="2">The sequence shown here is derived from an EMBL/GenBank/DDBJ whole genome shotgun (WGS) entry which is preliminary data.</text>
</comment>
<gene>
    <name evidence="2" type="ORF">Ddye_022024</name>
</gene>
<dbReference type="InterPro" id="IPR025558">
    <property type="entry name" value="DUF4283"/>
</dbReference>
<sequence>MGMSKPYSWAEFATNKEKLQSGQEDIMISDNPNGPMMKLSTNLKEQLHKPWANALILKNMGRSHTLNFMINKLTQKWNLLGQWQLTDLSDGYFVACFQMKEDLVYVLTGSPWVQKKEVRSNTSGQVQNEGSPYGPWLLVSYGKQGKRNYGNCGSDFGNYIGRGGYCDSASVLQQLRKDVLDFNTKYIGTSYTEYSMGQGELPVSITNRNSHFVEDVNFDTMASELEEDMVVVSE</sequence>
<accession>A0AAD9WWV5</accession>
<evidence type="ECO:0000259" key="1">
    <source>
        <dbReference type="Pfam" id="PF14111"/>
    </source>
</evidence>
<proteinExistence type="predicted"/>
<evidence type="ECO:0000313" key="3">
    <source>
        <dbReference type="Proteomes" id="UP001280121"/>
    </source>
</evidence>
<dbReference type="Pfam" id="PF14111">
    <property type="entry name" value="DUF4283"/>
    <property type="match status" value="1"/>
</dbReference>
<evidence type="ECO:0000313" key="2">
    <source>
        <dbReference type="EMBL" id="KAK2646829.1"/>
    </source>
</evidence>
<dbReference type="Proteomes" id="UP001280121">
    <property type="component" value="Unassembled WGS sequence"/>
</dbReference>
<protein>
    <recommendedName>
        <fullName evidence="1">DUF4283 domain-containing protein</fullName>
    </recommendedName>
</protein>